<evidence type="ECO:0000256" key="6">
    <source>
        <dbReference type="ARBA" id="ARBA00022723"/>
    </source>
</evidence>
<evidence type="ECO:0000313" key="22">
    <source>
        <dbReference type="Proteomes" id="UP000760407"/>
    </source>
</evidence>
<dbReference type="GO" id="GO:0008270">
    <property type="term" value="F:zinc ion binding"/>
    <property type="evidence" value="ECO:0007669"/>
    <property type="project" value="UniProtKB-UniRule"/>
</dbReference>
<dbReference type="InterPro" id="IPR016192">
    <property type="entry name" value="APOBEC/CMP_deaminase_Zn-bd"/>
</dbReference>
<comment type="similarity">
    <text evidence="3 15">Belongs to the cytidine and deoxycytidylate deaminase family.</text>
</comment>
<dbReference type="InterPro" id="IPR006262">
    <property type="entry name" value="Cyt_deam_tetra"/>
</dbReference>
<keyword evidence="8 14" id="KW-0862">Zinc</keyword>
<evidence type="ECO:0000256" key="9">
    <source>
        <dbReference type="ARBA" id="ARBA00032005"/>
    </source>
</evidence>
<dbReference type="GO" id="GO:0042802">
    <property type="term" value="F:identical protein binding"/>
    <property type="evidence" value="ECO:0007669"/>
    <property type="project" value="UniProtKB-ARBA"/>
</dbReference>
<evidence type="ECO:0000256" key="5">
    <source>
        <dbReference type="ARBA" id="ARBA00018266"/>
    </source>
</evidence>
<comment type="cofactor">
    <cofactor evidence="1 14 15">
        <name>Zn(2+)</name>
        <dbReference type="ChEBI" id="CHEBI:29105"/>
    </cofactor>
</comment>
<feature type="active site" description="Proton donor" evidence="12">
    <location>
        <position position="58"/>
    </location>
</feature>
<dbReference type="KEGG" id="fpi:BF30_343"/>
<dbReference type="Pfam" id="PF00383">
    <property type="entry name" value="dCMP_cyt_deam_1"/>
    <property type="match status" value="1"/>
</dbReference>
<feature type="binding site" evidence="14">
    <location>
        <position position="91"/>
    </location>
    <ligand>
        <name>Zn(2+)</name>
        <dbReference type="ChEBI" id="CHEBI:29105"/>
        <note>catalytic</note>
    </ligand>
</feature>
<feature type="domain" description="CMP/dCMP-type deaminase" evidence="16">
    <location>
        <begin position="4"/>
        <end position="133"/>
    </location>
</feature>
<dbReference type="KEGG" id="fpm:LA56_143"/>
<dbReference type="FunFam" id="3.40.140.10:FF:000008">
    <property type="entry name" value="Cytidine deaminase"/>
    <property type="match status" value="1"/>
</dbReference>
<organism evidence="17 21">
    <name type="scientific">Francisella philomiragia</name>
    <dbReference type="NCBI Taxonomy" id="28110"/>
    <lineage>
        <taxon>Bacteria</taxon>
        <taxon>Pseudomonadati</taxon>
        <taxon>Pseudomonadota</taxon>
        <taxon>Gammaproteobacteria</taxon>
        <taxon>Thiotrichales</taxon>
        <taxon>Francisellaceae</taxon>
        <taxon>Francisella</taxon>
    </lineage>
</organism>
<dbReference type="PATRIC" id="fig|28110.15.peg.336"/>
<dbReference type="AlphaFoldDB" id="A0A080Q9V8"/>
<evidence type="ECO:0000256" key="15">
    <source>
        <dbReference type="RuleBase" id="RU364006"/>
    </source>
</evidence>
<evidence type="ECO:0000313" key="17">
    <source>
        <dbReference type="EMBL" id="AJI52993.1"/>
    </source>
</evidence>
<evidence type="ECO:0000256" key="12">
    <source>
        <dbReference type="PIRSR" id="PIRSR606262-1"/>
    </source>
</evidence>
<reference evidence="17 21" key="2">
    <citation type="journal article" date="2015" name="Genome Announc.">
        <title>Genome sequencing of 18 francisella strains to aid in assay development and testing.</title>
        <authorList>
            <person name="Johnson S.L."/>
            <person name="Daligault H.E."/>
            <person name="Davenport K.W."/>
            <person name="Coyne S.R."/>
            <person name="Frey K.G."/>
            <person name="Koroleva G.I."/>
            <person name="Broomall S.M."/>
            <person name="Bishop-Lilly K.A."/>
            <person name="Bruce D.C."/>
            <person name="Chertkov O."/>
            <person name="Freitas T."/>
            <person name="Jaissle J."/>
            <person name="Ladner J.T."/>
            <person name="Rosenzweig C.N."/>
            <person name="Gibbons H.S."/>
            <person name="Palacios G.F."/>
            <person name="Redden C.L."/>
            <person name="Xu Y."/>
            <person name="Minogue T.D."/>
            <person name="Chain P.S."/>
        </authorList>
    </citation>
    <scope>NUCLEOTIDE SEQUENCE [LARGE SCALE GENOMIC DNA]</scope>
    <source>
        <strain evidence="17 21">GA01-2794</strain>
    </source>
</reference>
<dbReference type="Proteomes" id="UP000760407">
    <property type="component" value="Unassembled WGS sequence"/>
</dbReference>
<evidence type="ECO:0000256" key="3">
    <source>
        <dbReference type="ARBA" id="ARBA00006576"/>
    </source>
</evidence>
<accession>A0A080Q9V8</accession>
<dbReference type="NCBIfam" id="NF004064">
    <property type="entry name" value="PRK05578.1"/>
    <property type="match status" value="1"/>
</dbReference>
<dbReference type="EMBL" id="JACTSG010000002">
    <property type="protein sequence ID" value="MBK2301922.1"/>
    <property type="molecule type" value="Genomic_DNA"/>
</dbReference>
<evidence type="ECO:0000256" key="1">
    <source>
        <dbReference type="ARBA" id="ARBA00001947"/>
    </source>
</evidence>
<evidence type="ECO:0000256" key="2">
    <source>
        <dbReference type="ARBA" id="ARBA00003949"/>
    </source>
</evidence>
<keyword evidence="7 15" id="KW-0378">Hydrolase</keyword>
<dbReference type="GO" id="GO:0072527">
    <property type="term" value="P:pyrimidine-containing compound metabolic process"/>
    <property type="evidence" value="ECO:0007669"/>
    <property type="project" value="UniProtKB-ARBA"/>
</dbReference>
<evidence type="ECO:0000259" key="16">
    <source>
        <dbReference type="PROSITE" id="PS51747"/>
    </source>
</evidence>
<evidence type="ECO:0000256" key="14">
    <source>
        <dbReference type="PIRSR" id="PIRSR606262-3"/>
    </source>
</evidence>
<keyword evidence="6 14" id="KW-0479">Metal-binding</keyword>
<dbReference type="RefSeq" id="WP_012279701.1">
    <property type="nucleotide sequence ID" value="NZ_CP009343.1"/>
</dbReference>
<dbReference type="CDD" id="cd01283">
    <property type="entry name" value="cytidine_deaminase"/>
    <property type="match status" value="1"/>
</dbReference>
<dbReference type="GO" id="GO:0055086">
    <property type="term" value="P:nucleobase-containing small molecule metabolic process"/>
    <property type="evidence" value="ECO:0007669"/>
    <property type="project" value="UniProtKB-ARBA"/>
</dbReference>
<dbReference type="InterPro" id="IPR016193">
    <property type="entry name" value="Cytidine_deaminase-like"/>
</dbReference>
<dbReference type="PANTHER" id="PTHR11644">
    <property type="entry name" value="CYTIDINE DEAMINASE"/>
    <property type="match status" value="1"/>
</dbReference>
<reference evidence="19 22" key="3">
    <citation type="submission" date="2020-08" db="EMBL/GenBank/DDBJ databases">
        <title>Comparative genomics of Francisella species.</title>
        <authorList>
            <person name="Sahl J."/>
            <person name="Sjodin A."/>
            <person name="Wagner D."/>
            <person name="Forsman M."/>
        </authorList>
    </citation>
    <scope>NUCLEOTIDE SEQUENCE [LARGE SCALE GENOMIC DNA]</scope>
    <source>
        <strain evidence="19 22">F1093</strain>
    </source>
</reference>
<dbReference type="EMBL" id="JOUE01000003">
    <property type="protein sequence ID" value="KFJ43819.1"/>
    <property type="molecule type" value="Genomic_DNA"/>
</dbReference>
<feature type="binding site" evidence="13">
    <location>
        <begin position="45"/>
        <end position="51"/>
    </location>
    <ligand>
        <name>substrate</name>
    </ligand>
</feature>
<dbReference type="STRING" id="28110.KU46_1210"/>
<dbReference type="InterPro" id="IPR002125">
    <property type="entry name" value="CMP_dCMP_dom"/>
</dbReference>
<dbReference type="GO" id="GO:0005829">
    <property type="term" value="C:cytosol"/>
    <property type="evidence" value="ECO:0007669"/>
    <property type="project" value="TreeGrafter"/>
</dbReference>
<feature type="binding site" evidence="14">
    <location>
        <position position="56"/>
    </location>
    <ligand>
        <name>Zn(2+)</name>
        <dbReference type="ChEBI" id="CHEBI:29105"/>
        <note>catalytic</note>
    </ligand>
</feature>
<dbReference type="KEGG" id="fpz:LA55_677"/>
<dbReference type="Gene3D" id="3.40.140.10">
    <property type="entry name" value="Cytidine Deaminase, domain 2"/>
    <property type="match status" value="1"/>
</dbReference>
<dbReference type="Proteomes" id="UP000031830">
    <property type="component" value="Chromosome"/>
</dbReference>
<evidence type="ECO:0000256" key="8">
    <source>
        <dbReference type="ARBA" id="ARBA00022833"/>
    </source>
</evidence>
<evidence type="ECO:0000313" key="20">
    <source>
        <dbReference type="Proteomes" id="UP000029117"/>
    </source>
</evidence>
<comment type="catalytic activity">
    <reaction evidence="10 15">
        <text>2'-deoxycytidine + H2O + H(+) = 2'-deoxyuridine + NH4(+)</text>
        <dbReference type="Rhea" id="RHEA:13433"/>
        <dbReference type="ChEBI" id="CHEBI:15377"/>
        <dbReference type="ChEBI" id="CHEBI:15378"/>
        <dbReference type="ChEBI" id="CHEBI:15698"/>
        <dbReference type="ChEBI" id="CHEBI:16450"/>
        <dbReference type="ChEBI" id="CHEBI:28938"/>
        <dbReference type="EC" id="3.5.4.5"/>
    </reaction>
</comment>
<protein>
    <recommendedName>
        <fullName evidence="5 15">Cytidine deaminase</fullName>
        <ecNumber evidence="4 15">3.5.4.5</ecNumber>
    </recommendedName>
    <alternativeName>
        <fullName evidence="9 15">Cytidine aminohydrolase</fullName>
    </alternativeName>
</protein>
<dbReference type="InterPro" id="IPR050202">
    <property type="entry name" value="Cyt/Deoxycyt_deaminase"/>
</dbReference>
<evidence type="ECO:0000313" key="19">
    <source>
        <dbReference type="EMBL" id="MBK2301922.1"/>
    </source>
</evidence>
<dbReference type="KEGG" id="fpx:KU46_1210"/>
<dbReference type="Proteomes" id="UP000029117">
    <property type="component" value="Unassembled WGS sequence"/>
</dbReference>
<name>A0A080Q9V8_9GAMM</name>
<reference evidence="18 20" key="1">
    <citation type="submission" date="2014-04" db="EMBL/GenBank/DDBJ databases">
        <authorList>
            <person name="Bishop-Lilly K.A."/>
            <person name="Broomall S.M."/>
            <person name="Chain P.S."/>
            <person name="Chertkov O."/>
            <person name="Coyne S.R."/>
            <person name="Daligault H.E."/>
            <person name="Davenport K.W."/>
            <person name="Erkkila T."/>
            <person name="Frey K.G."/>
            <person name="Gibbons H.S."/>
            <person name="Gu W."/>
            <person name="Jaissle J."/>
            <person name="Johnson S.L."/>
            <person name="Koroleva G.I."/>
            <person name="Ladner J.T."/>
            <person name="Lo C.-C."/>
            <person name="Minogue T.D."/>
            <person name="Munk C."/>
            <person name="Palacios G.F."/>
            <person name="Redden C.L."/>
            <person name="Rosenzweig C.N."/>
            <person name="Scholz M.B."/>
            <person name="Teshima H."/>
            <person name="Xu Y."/>
        </authorList>
    </citation>
    <scope>NUCLEOTIDE SEQUENCE [LARGE SCALE GENOMIC DNA]</scope>
    <source>
        <strain evidence="18 20">FAJ</strain>
    </source>
</reference>
<dbReference type="PROSITE" id="PS51747">
    <property type="entry name" value="CYT_DCMP_DEAMINASES_2"/>
    <property type="match status" value="1"/>
</dbReference>
<evidence type="ECO:0000256" key="13">
    <source>
        <dbReference type="PIRSR" id="PIRSR606262-2"/>
    </source>
</evidence>
<dbReference type="OMA" id="LTHFTCV"/>
<keyword evidence="22" id="KW-1185">Reference proteome</keyword>
<dbReference type="SUPFAM" id="SSF53927">
    <property type="entry name" value="Cytidine deaminase-like"/>
    <property type="match status" value="1"/>
</dbReference>
<comment type="catalytic activity">
    <reaction evidence="11 15">
        <text>cytidine + H2O + H(+) = uridine + NH4(+)</text>
        <dbReference type="Rhea" id="RHEA:16069"/>
        <dbReference type="ChEBI" id="CHEBI:15377"/>
        <dbReference type="ChEBI" id="CHEBI:15378"/>
        <dbReference type="ChEBI" id="CHEBI:16704"/>
        <dbReference type="ChEBI" id="CHEBI:17562"/>
        <dbReference type="ChEBI" id="CHEBI:28938"/>
        <dbReference type="EC" id="3.5.4.5"/>
    </reaction>
</comment>
<dbReference type="EC" id="3.5.4.5" evidence="4 15"/>
<dbReference type="PROSITE" id="PS00903">
    <property type="entry name" value="CYT_DCMP_DEAMINASES_1"/>
    <property type="match status" value="1"/>
</dbReference>
<dbReference type="EMBL" id="CP009440">
    <property type="protein sequence ID" value="AJI52993.1"/>
    <property type="molecule type" value="Genomic_DNA"/>
</dbReference>
<dbReference type="OrthoDB" id="9795347at2"/>
<evidence type="ECO:0000256" key="7">
    <source>
        <dbReference type="ARBA" id="ARBA00022801"/>
    </source>
</evidence>
<feature type="binding site" evidence="14">
    <location>
        <position position="94"/>
    </location>
    <ligand>
        <name>Zn(2+)</name>
        <dbReference type="ChEBI" id="CHEBI:29105"/>
        <note>catalytic</note>
    </ligand>
</feature>
<dbReference type="PANTHER" id="PTHR11644:SF2">
    <property type="entry name" value="CYTIDINE DEAMINASE"/>
    <property type="match status" value="1"/>
</dbReference>
<comment type="function">
    <text evidence="2 15">This enzyme scavenges exogenous and endogenous cytidine and 2'-deoxycytidine for UMP synthesis.</text>
</comment>
<evidence type="ECO:0000313" key="21">
    <source>
        <dbReference type="Proteomes" id="UP000031830"/>
    </source>
</evidence>
<evidence type="ECO:0000256" key="11">
    <source>
        <dbReference type="ARBA" id="ARBA00049558"/>
    </source>
</evidence>
<dbReference type="GO" id="GO:0004126">
    <property type="term" value="F:cytidine deaminase activity"/>
    <property type="evidence" value="ECO:0007669"/>
    <property type="project" value="UniProtKB-UniRule"/>
</dbReference>
<gene>
    <name evidence="17" type="primary">cdd</name>
    <name evidence="18" type="ORF">DR78_1533</name>
    <name evidence="19" type="ORF">IBE52_03250</name>
    <name evidence="17" type="ORF">LA55_677</name>
</gene>
<evidence type="ECO:0000256" key="4">
    <source>
        <dbReference type="ARBA" id="ARBA00012783"/>
    </source>
</evidence>
<sequence>MSNDINNKLIDAAIQAAENAYTPYSKFNVGAALLMKDGSILKGANVENASYGLCNCAERTVLFYAYAQGYRKEDIKKLAVVADTPEGVSPCGACRQVMSELLDLECPIILSNIRKTDIKETNIKELLPYMFSF</sequence>
<proteinExistence type="inferred from homology"/>
<evidence type="ECO:0000313" key="18">
    <source>
        <dbReference type="EMBL" id="KFJ43819.1"/>
    </source>
</evidence>
<evidence type="ECO:0000256" key="10">
    <source>
        <dbReference type="ARBA" id="ARBA00049252"/>
    </source>
</evidence>
<dbReference type="NCBIfam" id="TIGR01354">
    <property type="entry name" value="cyt_deam_tetra"/>
    <property type="match status" value="1"/>
</dbReference>